<feature type="domain" description="Acyl-CoA dehydrogenase/oxidase N-terminal" evidence="7">
    <location>
        <begin position="6"/>
        <end position="115"/>
    </location>
</feature>
<dbReference type="InterPro" id="IPR037069">
    <property type="entry name" value="AcylCoA_DH/ox_N_sf"/>
</dbReference>
<evidence type="ECO:0000256" key="5">
    <source>
        <dbReference type="ARBA" id="ARBA00023002"/>
    </source>
</evidence>
<name>A0A839XU89_9PSEU</name>
<dbReference type="CDD" id="cd00567">
    <property type="entry name" value="ACAD"/>
    <property type="match status" value="1"/>
</dbReference>
<dbReference type="InterPro" id="IPR046373">
    <property type="entry name" value="Acyl-CoA_Oxase/DH_mid-dom_sf"/>
</dbReference>
<dbReference type="SUPFAM" id="SSF56645">
    <property type="entry name" value="Acyl-CoA dehydrogenase NM domain-like"/>
    <property type="match status" value="1"/>
</dbReference>
<dbReference type="InterPro" id="IPR036250">
    <property type="entry name" value="AcylCo_DH-like_C"/>
</dbReference>
<dbReference type="PANTHER" id="PTHR43884">
    <property type="entry name" value="ACYL-COA DEHYDROGENASE"/>
    <property type="match status" value="1"/>
</dbReference>
<evidence type="ECO:0000256" key="1">
    <source>
        <dbReference type="ARBA" id="ARBA00001974"/>
    </source>
</evidence>
<dbReference type="PANTHER" id="PTHR43884:SF20">
    <property type="entry name" value="ACYL-COA DEHYDROGENASE FADE28"/>
    <property type="match status" value="1"/>
</dbReference>
<comment type="caution">
    <text evidence="8">The sequence shown here is derived from an EMBL/GenBank/DDBJ whole genome shotgun (WGS) entry which is preliminary data.</text>
</comment>
<reference evidence="8 9" key="1">
    <citation type="submission" date="2020-08" db="EMBL/GenBank/DDBJ databases">
        <title>Sequencing the genomes of 1000 actinobacteria strains.</title>
        <authorList>
            <person name="Klenk H.-P."/>
        </authorList>
    </citation>
    <scope>NUCLEOTIDE SEQUENCE [LARGE SCALE GENOMIC DNA]</scope>
    <source>
        <strain evidence="8 9">DSM 45267</strain>
    </source>
</reference>
<dbReference type="InterPro" id="IPR013786">
    <property type="entry name" value="AcylCoA_DH/ox_N"/>
</dbReference>
<dbReference type="GO" id="GO:0050660">
    <property type="term" value="F:flavin adenine dinucleotide binding"/>
    <property type="evidence" value="ECO:0007669"/>
    <property type="project" value="InterPro"/>
</dbReference>
<evidence type="ECO:0000256" key="3">
    <source>
        <dbReference type="ARBA" id="ARBA00022630"/>
    </source>
</evidence>
<protein>
    <submittedName>
        <fullName evidence="8">Alkylation response protein AidB-like acyl-CoA dehydrogenase</fullName>
    </submittedName>
</protein>
<dbReference type="SUPFAM" id="SSF47203">
    <property type="entry name" value="Acyl-CoA dehydrogenase C-terminal domain-like"/>
    <property type="match status" value="1"/>
</dbReference>
<evidence type="ECO:0000313" key="9">
    <source>
        <dbReference type="Proteomes" id="UP000564573"/>
    </source>
</evidence>
<sequence>MDFELTDEQAMLREASRSMLADRTTIDRTHVDRGDDPYDEALWQLGCELGWTGLAVPDRFGGTGQGLAELVLVAEELGRAAAPNPFVPTTLTSRALARGGNAAAQAALLPGLAEGTVASVALDEPGRTGRPQDIGTTAQLVDGAYRVTGRKCAVQHARQAWWVLVSAVLGDRLALLLVDLEDPRVRVRRQEVLDLTRSFHEVTFDDVVVPADRLIDDDPAAVQLLTDDAAVLTAADALGAMEQMLSLTVGHVTTRHQFDRPIGSFQAVKQATATMAIDVHATRAAVHYAAMAIDADAPDATRAAAAAASFAGTAATRVAGWALQLHGGIGFTWEHDLHLYLRRATVDAALHGGAAVHDDRLVGLLQTT</sequence>
<feature type="domain" description="Acyl-CoA dehydrogenase/oxidase C-terminal" evidence="6">
    <location>
        <begin position="230"/>
        <end position="357"/>
    </location>
</feature>
<keyword evidence="3" id="KW-0285">Flavoprotein</keyword>
<dbReference type="Proteomes" id="UP000564573">
    <property type="component" value="Unassembled WGS sequence"/>
</dbReference>
<dbReference type="Gene3D" id="1.10.540.10">
    <property type="entry name" value="Acyl-CoA dehydrogenase/oxidase, N-terminal domain"/>
    <property type="match status" value="1"/>
</dbReference>
<keyword evidence="9" id="KW-1185">Reference proteome</keyword>
<keyword evidence="4" id="KW-0274">FAD</keyword>
<evidence type="ECO:0000256" key="4">
    <source>
        <dbReference type="ARBA" id="ARBA00022827"/>
    </source>
</evidence>
<dbReference type="Pfam" id="PF02771">
    <property type="entry name" value="Acyl-CoA_dh_N"/>
    <property type="match status" value="1"/>
</dbReference>
<accession>A0A839XU89</accession>
<proteinExistence type="inferred from homology"/>
<dbReference type="EMBL" id="JACIBS010000005">
    <property type="protein sequence ID" value="MBB3665599.1"/>
    <property type="molecule type" value="Genomic_DNA"/>
</dbReference>
<dbReference type="InterPro" id="IPR009100">
    <property type="entry name" value="AcylCoA_DH/oxidase_NM_dom_sf"/>
</dbReference>
<keyword evidence="5" id="KW-0560">Oxidoreductase</keyword>
<organism evidence="8 9">
    <name type="scientific">Prauserella sediminis</name>
    <dbReference type="NCBI Taxonomy" id="577680"/>
    <lineage>
        <taxon>Bacteria</taxon>
        <taxon>Bacillati</taxon>
        <taxon>Actinomycetota</taxon>
        <taxon>Actinomycetes</taxon>
        <taxon>Pseudonocardiales</taxon>
        <taxon>Pseudonocardiaceae</taxon>
        <taxon>Prauserella</taxon>
        <taxon>Prauserella salsuginis group</taxon>
    </lineage>
</organism>
<gene>
    <name evidence="8" type="ORF">FB384_004557</name>
</gene>
<evidence type="ECO:0000259" key="6">
    <source>
        <dbReference type="Pfam" id="PF00441"/>
    </source>
</evidence>
<dbReference type="RefSeq" id="WP_183786804.1">
    <property type="nucleotide sequence ID" value="NZ_JACIBS010000005.1"/>
</dbReference>
<dbReference type="GO" id="GO:0003995">
    <property type="term" value="F:acyl-CoA dehydrogenase activity"/>
    <property type="evidence" value="ECO:0007669"/>
    <property type="project" value="TreeGrafter"/>
</dbReference>
<evidence type="ECO:0000259" key="7">
    <source>
        <dbReference type="Pfam" id="PF02771"/>
    </source>
</evidence>
<dbReference type="Pfam" id="PF00441">
    <property type="entry name" value="Acyl-CoA_dh_1"/>
    <property type="match status" value="1"/>
</dbReference>
<dbReference type="Gene3D" id="2.40.110.10">
    <property type="entry name" value="Butyryl-CoA Dehydrogenase, subunit A, domain 2"/>
    <property type="match status" value="1"/>
</dbReference>
<dbReference type="Gene3D" id="1.20.140.10">
    <property type="entry name" value="Butyryl-CoA Dehydrogenase, subunit A, domain 3"/>
    <property type="match status" value="1"/>
</dbReference>
<dbReference type="InterPro" id="IPR009075">
    <property type="entry name" value="AcylCo_DH/oxidase_C"/>
</dbReference>
<comment type="cofactor">
    <cofactor evidence="1">
        <name>FAD</name>
        <dbReference type="ChEBI" id="CHEBI:57692"/>
    </cofactor>
</comment>
<evidence type="ECO:0000313" key="8">
    <source>
        <dbReference type="EMBL" id="MBB3665599.1"/>
    </source>
</evidence>
<dbReference type="AlphaFoldDB" id="A0A839XU89"/>
<comment type="similarity">
    <text evidence="2">Belongs to the acyl-CoA dehydrogenase family.</text>
</comment>
<evidence type="ECO:0000256" key="2">
    <source>
        <dbReference type="ARBA" id="ARBA00009347"/>
    </source>
</evidence>